<keyword evidence="6 8" id="KW-0009">Actin-binding</keyword>
<dbReference type="PROSITE" id="PS50294">
    <property type="entry name" value="WD_REPEATS_REGION"/>
    <property type="match status" value="1"/>
</dbReference>
<evidence type="ECO:0000313" key="10">
    <source>
        <dbReference type="EMBL" id="CAL1685977.1"/>
    </source>
</evidence>
<dbReference type="GO" id="GO:0034314">
    <property type="term" value="P:Arp2/3 complex-mediated actin nucleation"/>
    <property type="evidence" value="ECO:0007669"/>
    <property type="project" value="UniProtKB-UniRule"/>
</dbReference>
<accession>A0AAV2NZW2</accession>
<feature type="repeat" description="WD" evidence="9">
    <location>
        <begin position="48"/>
        <end position="79"/>
    </location>
</feature>
<keyword evidence="11" id="KW-1185">Reference proteome</keyword>
<dbReference type="PANTHER" id="PTHR10709:SF2">
    <property type="entry name" value="ACTIN-RELATED PROTEIN 2_3 COMPLEX SUBUNIT"/>
    <property type="match status" value="1"/>
</dbReference>
<dbReference type="SUPFAM" id="SSF50978">
    <property type="entry name" value="WD40 repeat-like"/>
    <property type="match status" value="1"/>
</dbReference>
<keyword evidence="5" id="KW-0677">Repeat</keyword>
<dbReference type="GO" id="GO:0051015">
    <property type="term" value="F:actin filament binding"/>
    <property type="evidence" value="ECO:0007669"/>
    <property type="project" value="TreeGrafter"/>
</dbReference>
<dbReference type="Pfam" id="PF00400">
    <property type="entry name" value="WD40"/>
    <property type="match status" value="3"/>
</dbReference>
<evidence type="ECO:0000256" key="4">
    <source>
        <dbReference type="ARBA" id="ARBA00022574"/>
    </source>
</evidence>
<keyword evidence="4 9" id="KW-0853">WD repeat</keyword>
<dbReference type="PROSITE" id="PS50082">
    <property type="entry name" value="WD_REPEATS_2"/>
    <property type="match status" value="1"/>
</dbReference>
<gene>
    <name evidence="10" type="ORF">LPLAT_LOCUS11367</name>
</gene>
<dbReference type="InterPro" id="IPR017383">
    <property type="entry name" value="ARPC1"/>
</dbReference>
<organism evidence="10 11">
    <name type="scientific">Lasius platythorax</name>
    <dbReference type="NCBI Taxonomy" id="488582"/>
    <lineage>
        <taxon>Eukaryota</taxon>
        <taxon>Metazoa</taxon>
        <taxon>Ecdysozoa</taxon>
        <taxon>Arthropoda</taxon>
        <taxon>Hexapoda</taxon>
        <taxon>Insecta</taxon>
        <taxon>Pterygota</taxon>
        <taxon>Neoptera</taxon>
        <taxon>Endopterygota</taxon>
        <taxon>Hymenoptera</taxon>
        <taxon>Apocrita</taxon>
        <taxon>Aculeata</taxon>
        <taxon>Formicoidea</taxon>
        <taxon>Formicidae</taxon>
        <taxon>Formicinae</taxon>
        <taxon>Lasius</taxon>
        <taxon>Lasius</taxon>
    </lineage>
</organism>
<dbReference type="InterPro" id="IPR001680">
    <property type="entry name" value="WD40_rpt"/>
</dbReference>
<dbReference type="PANTHER" id="PTHR10709">
    <property type="entry name" value="ACTIN-RELATED PROTEIN 2/3 COMPLEX SUBUNIT 1"/>
    <property type="match status" value="1"/>
</dbReference>
<evidence type="ECO:0000256" key="7">
    <source>
        <dbReference type="ARBA" id="ARBA00023212"/>
    </source>
</evidence>
<dbReference type="Proteomes" id="UP001497644">
    <property type="component" value="Chromosome 6"/>
</dbReference>
<evidence type="ECO:0000256" key="6">
    <source>
        <dbReference type="ARBA" id="ARBA00023203"/>
    </source>
</evidence>
<reference evidence="10" key="1">
    <citation type="submission" date="2024-04" db="EMBL/GenBank/DDBJ databases">
        <authorList>
            <consortium name="Molecular Ecology Group"/>
        </authorList>
    </citation>
    <scope>NUCLEOTIDE SEQUENCE</scope>
</reference>
<dbReference type="Gene3D" id="2.130.10.10">
    <property type="entry name" value="YVTN repeat-like/Quinoprotein amine dehydrogenase"/>
    <property type="match status" value="1"/>
</dbReference>
<dbReference type="EMBL" id="OZ034829">
    <property type="protein sequence ID" value="CAL1685977.1"/>
    <property type="molecule type" value="Genomic_DNA"/>
</dbReference>
<comment type="subcellular location">
    <subcellularLocation>
        <location evidence="1">Cytoplasm</location>
        <location evidence="1">Cytoskeleton</location>
    </subcellularLocation>
</comment>
<evidence type="ECO:0000256" key="3">
    <source>
        <dbReference type="ARBA" id="ARBA00022490"/>
    </source>
</evidence>
<protein>
    <recommendedName>
        <fullName evidence="8">Actin-related protein 2/3 complex subunit</fullName>
    </recommendedName>
</protein>
<sequence>MTEVHNFGVDAISCHAWNRDRTVAICPNNNEIQVHKRTSSGWKLLETLEEHHMTVMGIDWAPKTNRIVTCSADKNAYVWTQKEDGKWDQYPAWVLLRINRAATCVKWSPLENKFAVGSGGRVIAVCYFVSENNWWLCKHIKRPLRSTVTTVDWHPDNKVLVAGSTDYKVRVFSAFISDMEDAPGTTPWGHSNTLGTLLAEFPNTPNGGGWIHSVAFSPCGNKICWVAHNSSICVADATKGNAVVRLYTEHLPFLSCIWIGSNNIVAAGHSCMPMLYSVDDNGQIYFASKLDNTQKKEIAGLSAMRKFQSLDRQARNETNDNALDSVHQNTINCVRRVSDHEFSTSSLDGQLVVWDLKLLENSIAGLKIA</sequence>
<dbReference type="SMART" id="SM00320">
    <property type="entry name" value="WD40"/>
    <property type="match status" value="5"/>
</dbReference>
<comment type="function">
    <text evidence="8">Functions as component of the Arp2/3 complex which is involved in regulation of actin polymerization and together with an activating nucleation-promoting factor (NPF) mediates the formation of branched actin networks.</text>
</comment>
<dbReference type="InterPro" id="IPR015943">
    <property type="entry name" value="WD40/YVTN_repeat-like_dom_sf"/>
</dbReference>
<dbReference type="InterPro" id="IPR036322">
    <property type="entry name" value="WD40_repeat_dom_sf"/>
</dbReference>
<evidence type="ECO:0000256" key="8">
    <source>
        <dbReference type="PIRNR" id="PIRNR038093"/>
    </source>
</evidence>
<dbReference type="AlphaFoldDB" id="A0AAV2NZW2"/>
<evidence type="ECO:0000256" key="9">
    <source>
        <dbReference type="PROSITE-ProRule" id="PRU00221"/>
    </source>
</evidence>
<proteinExistence type="inferred from homology"/>
<keyword evidence="7 8" id="KW-0206">Cytoskeleton</keyword>
<dbReference type="PIRSF" id="PIRSF038093">
    <property type="entry name" value="ARP2/3_su1"/>
    <property type="match status" value="1"/>
</dbReference>
<evidence type="ECO:0000256" key="1">
    <source>
        <dbReference type="ARBA" id="ARBA00004245"/>
    </source>
</evidence>
<evidence type="ECO:0000256" key="2">
    <source>
        <dbReference type="ARBA" id="ARBA00006260"/>
    </source>
</evidence>
<evidence type="ECO:0000256" key="5">
    <source>
        <dbReference type="ARBA" id="ARBA00022737"/>
    </source>
</evidence>
<evidence type="ECO:0000313" key="11">
    <source>
        <dbReference type="Proteomes" id="UP001497644"/>
    </source>
</evidence>
<name>A0AAV2NZW2_9HYME</name>
<dbReference type="GO" id="GO:0005885">
    <property type="term" value="C:Arp2/3 protein complex"/>
    <property type="evidence" value="ECO:0007669"/>
    <property type="project" value="UniProtKB-UniRule"/>
</dbReference>
<comment type="similarity">
    <text evidence="2 8">Belongs to the WD repeat ARPC1 family.</text>
</comment>
<keyword evidence="3 8" id="KW-0963">Cytoplasm</keyword>